<comment type="caution">
    <text evidence="3">The sequence shown here is derived from an EMBL/GenBank/DDBJ whole genome shotgun (WGS) entry which is preliminary data.</text>
</comment>
<evidence type="ECO:0000256" key="1">
    <source>
        <dbReference type="SAM" id="MobiDB-lite"/>
    </source>
</evidence>
<reference evidence="3 4" key="1">
    <citation type="journal article" date="2022" name="bioRxiv">
        <title>Genomics of Preaxostyla Flagellates Illuminates Evolutionary Transitions and the Path Towards Mitochondrial Loss.</title>
        <authorList>
            <person name="Novak L.V.F."/>
            <person name="Treitli S.C."/>
            <person name="Pyrih J."/>
            <person name="Halakuc P."/>
            <person name="Pipaliya S.V."/>
            <person name="Vacek V."/>
            <person name="Brzon O."/>
            <person name="Soukal P."/>
            <person name="Eme L."/>
            <person name="Dacks J.B."/>
            <person name="Karnkowska A."/>
            <person name="Elias M."/>
            <person name="Hampl V."/>
        </authorList>
    </citation>
    <scope>NUCLEOTIDE SEQUENCE [LARGE SCALE GENOMIC DNA]</scope>
    <source>
        <strain evidence="3">NAU3</strain>
        <tissue evidence="3">Gut</tissue>
    </source>
</reference>
<dbReference type="SUPFAM" id="SSF54236">
    <property type="entry name" value="Ubiquitin-like"/>
    <property type="match status" value="1"/>
</dbReference>
<dbReference type="InterPro" id="IPR000626">
    <property type="entry name" value="Ubiquitin-like_dom"/>
</dbReference>
<evidence type="ECO:0000313" key="4">
    <source>
        <dbReference type="Proteomes" id="UP001281761"/>
    </source>
</evidence>
<feature type="domain" description="Ubiquitin-like" evidence="2">
    <location>
        <begin position="4"/>
        <end position="76"/>
    </location>
</feature>
<evidence type="ECO:0000259" key="2">
    <source>
        <dbReference type="PROSITE" id="PS50053"/>
    </source>
</evidence>
<evidence type="ECO:0000313" key="3">
    <source>
        <dbReference type="EMBL" id="KAK2962482.1"/>
    </source>
</evidence>
<dbReference type="Pfam" id="PF00240">
    <property type="entry name" value="ubiquitin"/>
    <property type="match status" value="1"/>
</dbReference>
<dbReference type="Proteomes" id="UP001281761">
    <property type="component" value="Unassembled WGS sequence"/>
</dbReference>
<feature type="compositionally biased region" description="Polar residues" evidence="1">
    <location>
        <begin position="286"/>
        <end position="298"/>
    </location>
</feature>
<dbReference type="InterPro" id="IPR029071">
    <property type="entry name" value="Ubiquitin-like_domsf"/>
</dbReference>
<dbReference type="EMBL" id="JARBJD010000011">
    <property type="protein sequence ID" value="KAK2962482.1"/>
    <property type="molecule type" value="Genomic_DNA"/>
</dbReference>
<organism evidence="3 4">
    <name type="scientific">Blattamonas nauphoetae</name>
    <dbReference type="NCBI Taxonomy" id="2049346"/>
    <lineage>
        <taxon>Eukaryota</taxon>
        <taxon>Metamonada</taxon>
        <taxon>Preaxostyla</taxon>
        <taxon>Oxymonadida</taxon>
        <taxon>Blattamonas</taxon>
    </lineage>
</organism>
<accession>A0ABQ9YFE1</accession>
<feature type="region of interest" description="Disordered" evidence="1">
    <location>
        <begin position="286"/>
        <end position="314"/>
    </location>
</feature>
<feature type="compositionally biased region" description="Basic and acidic residues" evidence="1">
    <location>
        <begin position="215"/>
        <end position="224"/>
    </location>
</feature>
<feature type="region of interest" description="Disordered" evidence="1">
    <location>
        <begin position="340"/>
        <end position="392"/>
    </location>
</feature>
<name>A0ABQ9YFE1_9EUKA</name>
<dbReference type="PROSITE" id="PS50053">
    <property type="entry name" value="UBIQUITIN_2"/>
    <property type="match status" value="1"/>
</dbReference>
<keyword evidence="4" id="KW-1185">Reference proteome</keyword>
<dbReference type="CDD" id="cd17039">
    <property type="entry name" value="Ubl_ubiquitin_like"/>
    <property type="match status" value="1"/>
</dbReference>
<dbReference type="Gene3D" id="3.10.20.90">
    <property type="entry name" value="Phosphatidylinositol 3-kinase Catalytic Subunit, Chain A, domain 1"/>
    <property type="match status" value="1"/>
</dbReference>
<gene>
    <name evidence="3" type="ORF">BLNAU_2725</name>
</gene>
<feature type="region of interest" description="Disordered" evidence="1">
    <location>
        <begin position="201"/>
        <end position="225"/>
    </location>
</feature>
<feature type="compositionally biased region" description="Basic and acidic residues" evidence="1">
    <location>
        <begin position="369"/>
        <end position="392"/>
    </location>
</feature>
<sequence>MSSINISVIMSGRDPLPLTLPLDAKACQLRSLISQAYQIPTSNQTLIFNHKRIQGSETLVEQGIGDDAKIYLCQRKDNYVTCKNHTSPQSPVLNHRACPTPTFTPFQFCPLRPISSFLQNKFSQPSPPPSTFAHNSPNFFRPPHPFNAVRRPGIPQLQKEEHRYRLCETHPEGNRTMLDHFRANRRQGMFRNWLQRDEEGLIKDQPEESEESETDFAHDSESDGRSAIIESSPLAHHWKQFTQCISSICTKPLTNPWCRSPLINPSPPTFVRPDPTTFSPVMPNFDSSHLTPHNNHISRTPPPPPRQRSEERGFGSVLFPLPPPVPSDVSFNVFLTQQHTSPVVPKSPETEKRPPMSGFGFSLSVGRMDPFKGKPGKKEENQEEKHDDVKGD</sequence>
<proteinExistence type="predicted"/>
<protein>
    <recommendedName>
        <fullName evidence="2">Ubiquitin-like domain-containing protein</fullName>
    </recommendedName>
</protein>